<dbReference type="SUPFAM" id="SSF53335">
    <property type="entry name" value="S-adenosyl-L-methionine-dependent methyltransferases"/>
    <property type="match status" value="1"/>
</dbReference>
<dbReference type="GO" id="GO:0160104">
    <property type="term" value="F:tRNA (guanine(26)-N2)-dimethyltransferase activity"/>
    <property type="evidence" value="ECO:0007669"/>
    <property type="project" value="UniProtKB-UniRule"/>
</dbReference>
<dbReference type="InterPro" id="IPR002905">
    <property type="entry name" value="Trm1"/>
</dbReference>
<reference evidence="12" key="1">
    <citation type="submission" date="2022-11" db="UniProtKB">
        <authorList>
            <consortium name="WormBaseParasite"/>
        </authorList>
    </citation>
    <scope>IDENTIFICATION</scope>
</reference>
<name>A0A914C3Q4_9BILA</name>
<dbReference type="GO" id="GO:0002940">
    <property type="term" value="P:tRNA N2-guanine methylation"/>
    <property type="evidence" value="ECO:0007669"/>
    <property type="project" value="TreeGrafter"/>
</dbReference>
<evidence type="ECO:0000256" key="9">
    <source>
        <dbReference type="ARBA" id="ARBA00074266"/>
    </source>
</evidence>
<keyword evidence="5 10" id="KW-0819">tRNA processing</keyword>
<dbReference type="PROSITE" id="PS51626">
    <property type="entry name" value="SAM_MT_TRM1"/>
    <property type="match status" value="1"/>
</dbReference>
<dbReference type="Gene3D" id="3.30.56.70">
    <property type="entry name" value="N2,N2-dimethylguanosine tRNA methyltransferase, C-terminal domain"/>
    <property type="match status" value="1"/>
</dbReference>
<dbReference type="InterPro" id="IPR029063">
    <property type="entry name" value="SAM-dependent_MTases_sf"/>
</dbReference>
<keyword evidence="4 10" id="KW-0949">S-adenosyl-L-methionine</keyword>
<accession>A0A914C3Q4</accession>
<evidence type="ECO:0000313" key="12">
    <source>
        <dbReference type="WBParaSite" id="ACRNAN_Path_211.g758.t1"/>
    </source>
</evidence>
<dbReference type="WBParaSite" id="ACRNAN_Path_211.g758.t1">
    <property type="protein sequence ID" value="ACRNAN_Path_211.g758.t1"/>
    <property type="gene ID" value="ACRNAN_Path_211.g758"/>
</dbReference>
<dbReference type="GO" id="GO:0000049">
    <property type="term" value="F:tRNA binding"/>
    <property type="evidence" value="ECO:0007669"/>
    <property type="project" value="UniProtKB-UniRule"/>
</dbReference>
<keyword evidence="2 10" id="KW-0489">Methyltransferase</keyword>
<dbReference type="InterPro" id="IPR042296">
    <property type="entry name" value="tRNA_met_Trm1_C"/>
</dbReference>
<evidence type="ECO:0000256" key="2">
    <source>
        <dbReference type="ARBA" id="ARBA00022603"/>
    </source>
</evidence>
<keyword evidence="1 10" id="KW-0820">tRNA-binding</keyword>
<evidence type="ECO:0000313" key="11">
    <source>
        <dbReference type="Proteomes" id="UP000887540"/>
    </source>
</evidence>
<dbReference type="AlphaFoldDB" id="A0A914C3Q4"/>
<dbReference type="EC" id="2.1.1.216" evidence="7 10"/>
<protein>
    <recommendedName>
        <fullName evidence="9 10">tRNA (guanine(26)-N(2))-dimethyltransferase</fullName>
        <ecNumber evidence="7 10">2.1.1.216</ecNumber>
    </recommendedName>
</protein>
<keyword evidence="6 10" id="KW-0694">RNA-binding</keyword>
<evidence type="ECO:0000256" key="4">
    <source>
        <dbReference type="ARBA" id="ARBA00022691"/>
    </source>
</evidence>
<evidence type="ECO:0000256" key="8">
    <source>
        <dbReference type="ARBA" id="ARBA00051897"/>
    </source>
</evidence>
<comment type="similarity">
    <text evidence="10">Belongs to the class I-like SAM-binding methyltransferase superfamily. Trm1 family.</text>
</comment>
<evidence type="ECO:0000256" key="1">
    <source>
        <dbReference type="ARBA" id="ARBA00022555"/>
    </source>
</evidence>
<dbReference type="PANTHER" id="PTHR10631">
    <property type="entry name" value="N 2 ,N 2 -DIMETHYLGUANOSINE TRNA METHYLTRANSFERASE"/>
    <property type="match status" value="1"/>
</dbReference>
<evidence type="ECO:0000256" key="6">
    <source>
        <dbReference type="ARBA" id="ARBA00022884"/>
    </source>
</evidence>
<evidence type="ECO:0000256" key="3">
    <source>
        <dbReference type="ARBA" id="ARBA00022679"/>
    </source>
</evidence>
<evidence type="ECO:0000256" key="7">
    <source>
        <dbReference type="ARBA" id="ARBA00039099"/>
    </source>
</evidence>
<keyword evidence="11" id="KW-1185">Reference proteome</keyword>
<dbReference type="NCBIfam" id="TIGR00308">
    <property type="entry name" value="TRM1"/>
    <property type="match status" value="1"/>
</dbReference>
<evidence type="ECO:0000256" key="10">
    <source>
        <dbReference type="PROSITE-ProRule" id="PRU00958"/>
    </source>
</evidence>
<dbReference type="PANTHER" id="PTHR10631:SF3">
    <property type="entry name" value="TRNA (GUANINE(26)-N(2))-DIMETHYLTRANSFERASE"/>
    <property type="match status" value="1"/>
</dbReference>
<comment type="catalytic activity">
    <reaction evidence="8 10">
        <text>guanosine(26) in tRNA + 2 S-adenosyl-L-methionine = N(2)-dimethylguanosine(26) in tRNA + 2 S-adenosyl-L-homocysteine + 2 H(+)</text>
        <dbReference type="Rhea" id="RHEA:43140"/>
        <dbReference type="Rhea" id="RHEA-COMP:10359"/>
        <dbReference type="Rhea" id="RHEA-COMP:10360"/>
        <dbReference type="ChEBI" id="CHEBI:15378"/>
        <dbReference type="ChEBI" id="CHEBI:57856"/>
        <dbReference type="ChEBI" id="CHEBI:59789"/>
        <dbReference type="ChEBI" id="CHEBI:74269"/>
        <dbReference type="ChEBI" id="CHEBI:74513"/>
        <dbReference type="EC" id="2.1.1.216"/>
    </reaction>
</comment>
<dbReference type="Gene3D" id="3.40.50.150">
    <property type="entry name" value="Vaccinia Virus protein VP39"/>
    <property type="match status" value="1"/>
</dbReference>
<keyword evidence="3 10" id="KW-0808">Transferase</keyword>
<organism evidence="11 12">
    <name type="scientific">Acrobeloides nanus</name>
    <dbReference type="NCBI Taxonomy" id="290746"/>
    <lineage>
        <taxon>Eukaryota</taxon>
        <taxon>Metazoa</taxon>
        <taxon>Ecdysozoa</taxon>
        <taxon>Nematoda</taxon>
        <taxon>Chromadorea</taxon>
        <taxon>Rhabditida</taxon>
        <taxon>Tylenchina</taxon>
        <taxon>Cephalobomorpha</taxon>
        <taxon>Cephaloboidea</taxon>
        <taxon>Cephalobidae</taxon>
        <taxon>Acrobeloides</taxon>
    </lineage>
</organism>
<dbReference type="GO" id="GO:0005634">
    <property type="term" value="C:nucleus"/>
    <property type="evidence" value="ECO:0007669"/>
    <property type="project" value="TreeGrafter"/>
</dbReference>
<dbReference type="FunFam" id="3.30.56.70:FF:000001">
    <property type="entry name" value="tRNA (guanine(26)-N(2))-dimethyltransferase"/>
    <property type="match status" value="1"/>
</dbReference>
<sequence>MQTQDYQELTEGLAKITFLGSSKAFYNPVQEFNRDLTVTVLRQFVSDRLEEAKNLKELSNGNGEEEPASKRKRVELKVFKKDEPIRILDALSASGLRALRFAKEVPNVGYICANDFSDNAVASINRNVKVNGVENIVTSNFGDAVEVMMAHRGIDKRFHAVDLDPYGSPSLFLDSAVQAVSDEGLLMITCTDMASLCGNTPEACYNKYNAIPLKHKCCHEGALRILLRCIDSHANRYGRYIEPLLSVSIDFYIRVFVKIHTGQIHAKDSVTKLGHVLHCTGCQSLSTQPIVKKTVDGNSRKFTPSVFKPDIFEGNNGKCRHCGSSVHITGPMYLAPMHNEEFVKKLIQRLNSTPNEQKLGTHRRLLGTLSVISEELHDVPFYYELPEFFHVLKSPVLRVVDFRSAVLNAGYRCSISHANAKSIKTDAPLDFIWDIVRTHAKQCNITSLPENLPGHVILSKENSHTINFTYNSKAISKSQQEGMLRFQDNKGKNWGPKEKAKGSVNSIYAGFQAEEYMKKEREGLKE</sequence>
<dbReference type="Proteomes" id="UP000887540">
    <property type="component" value="Unplaced"/>
</dbReference>
<dbReference type="Pfam" id="PF02005">
    <property type="entry name" value="TRM"/>
    <property type="match status" value="1"/>
</dbReference>
<evidence type="ECO:0000256" key="5">
    <source>
        <dbReference type="ARBA" id="ARBA00022694"/>
    </source>
</evidence>
<proteinExistence type="inferred from homology"/>